<reference evidence="1 2" key="1">
    <citation type="submission" date="2018-03" db="EMBL/GenBank/DDBJ databases">
        <title>Genomic Encyclopedia of Archaeal and Bacterial Type Strains, Phase II (KMG-II): from individual species to whole genera.</title>
        <authorList>
            <person name="Goeker M."/>
        </authorList>
    </citation>
    <scope>NUCLEOTIDE SEQUENCE [LARGE SCALE GENOMIC DNA]</scope>
    <source>
        <strain evidence="1 2">DSM 45211</strain>
    </source>
</reference>
<accession>A0A2P8DEW2</accession>
<dbReference type="Proteomes" id="UP000243528">
    <property type="component" value="Unassembled WGS sequence"/>
</dbReference>
<dbReference type="RefSeq" id="WP_106539769.1">
    <property type="nucleotide sequence ID" value="NZ_PYGE01000028.1"/>
</dbReference>
<evidence type="ECO:0008006" key="3">
    <source>
        <dbReference type="Google" id="ProtNLM"/>
    </source>
</evidence>
<dbReference type="EMBL" id="PYGE01000028">
    <property type="protein sequence ID" value="PSK95763.1"/>
    <property type="molecule type" value="Genomic_DNA"/>
</dbReference>
<evidence type="ECO:0000313" key="2">
    <source>
        <dbReference type="Proteomes" id="UP000243528"/>
    </source>
</evidence>
<gene>
    <name evidence="1" type="ORF">CLV30_12815</name>
</gene>
<keyword evidence="2" id="KW-1185">Reference proteome</keyword>
<proteinExistence type="predicted"/>
<dbReference type="AlphaFoldDB" id="A0A2P8DEW2"/>
<name>A0A2P8DEW2_9ACTN</name>
<comment type="caution">
    <text evidence="1">The sequence shown here is derived from an EMBL/GenBank/DDBJ whole genome shotgun (WGS) entry which is preliminary data.</text>
</comment>
<protein>
    <recommendedName>
        <fullName evidence="3">Tail protein</fullName>
    </recommendedName>
</protein>
<organism evidence="1 2">
    <name type="scientific">Haloactinopolyspora alba</name>
    <dbReference type="NCBI Taxonomy" id="648780"/>
    <lineage>
        <taxon>Bacteria</taxon>
        <taxon>Bacillati</taxon>
        <taxon>Actinomycetota</taxon>
        <taxon>Actinomycetes</taxon>
        <taxon>Jiangellales</taxon>
        <taxon>Jiangellaceae</taxon>
        <taxon>Haloactinopolyspora</taxon>
    </lineage>
</organism>
<sequence length="737" mass="80014">MRPTPPGWPDDRTVTRPHAEVVIDSETHKAQMAGVRAQLSTDLPPQMRAAPGVTVGSASVSVVAGEPATRRAPTPWLDSWARELFGKSCTVRMGYGSALVDVMTGQIADTGGETNTRTIDAEVQGLGAWLRDPVSVWPMGRVNHYTETDSASELHVGLTPLAVLDLLARGAGLHSLPAPADSTVLYVPMQSTLWPEDGSIISAGEPAPGWEPAPWGWGVWPDSPLSVTFRPRIPRYQQTSWDTQLTVWTSADGGLDIRASLGPPNTLNPPSLRIQVDPTQVLVTIEPWSGAPETLASYSGAIEPGPVTVRLRQGNADLYLPDGTRVNDATYNGYRQIRTLRMQGRGAGVTLARSDQGPLPEPPTLAGFTPTFLADQSLAQIDVSPWIDQRPRWDVMNEIVASEGGALLVTGDGRLLFLNRDSLIGSATVAEVPVRNLAALRWRTSADFIRTGVRVGYQPVEIQLDSRPAYTVWQPEDEVLLERGKTVRLFGDLSVDAAIGIDTGIDFVTSGWQFVGSTVYAWRSDTSGYWSGTTTGQDLSDQVEIHVAQLSPRRIMVELRWDPPDATFVGTVVFFNYSSPTIRAYQAVRWLDEASVSVGTGVSVALGTRELSIPATPWRQTEHCATEWARSLARMAGLAQPVVEWVELAAPDPRLEVGDIVNAVDPDVTGVNTRALIVDQRLTWDGSRLTQRLALRLLSPTFANVNAAHTGRTFADMNDLMAGRTFADMANDPMGRL</sequence>
<evidence type="ECO:0000313" key="1">
    <source>
        <dbReference type="EMBL" id="PSK95763.1"/>
    </source>
</evidence>